<keyword evidence="1" id="KW-0808">Transferase</keyword>
<evidence type="ECO:0008006" key="4">
    <source>
        <dbReference type="Google" id="ProtNLM"/>
    </source>
</evidence>
<proteinExistence type="predicted"/>
<keyword evidence="3" id="KW-1185">Reference proteome</keyword>
<dbReference type="RefSeq" id="WP_379886203.1">
    <property type="nucleotide sequence ID" value="NZ_JBHSDI010000010.1"/>
</dbReference>
<protein>
    <recommendedName>
        <fullName evidence="4">Sulfotransferase</fullName>
    </recommendedName>
</protein>
<dbReference type="EMBL" id="JBHSDI010000010">
    <property type="protein sequence ID" value="MFC4258675.1"/>
    <property type="molecule type" value="Genomic_DNA"/>
</dbReference>
<dbReference type="Gene3D" id="3.40.50.300">
    <property type="entry name" value="P-loop containing nucleotide triphosphate hydrolases"/>
    <property type="match status" value="1"/>
</dbReference>
<evidence type="ECO:0000256" key="1">
    <source>
        <dbReference type="ARBA" id="ARBA00022679"/>
    </source>
</evidence>
<dbReference type="Proteomes" id="UP001595798">
    <property type="component" value="Unassembled WGS sequence"/>
</dbReference>
<dbReference type="PANTHER" id="PTHR10605:SF56">
    <property type="entry name" value="BIFUNCTIONAL HEPARAN SULFATE N-DEACETYLASE_N-SULFOTRANSFERASE"/>
    <property type="match status" value="1"/>
</dbReference>
<sequence length="91" mass="10328">MPGVIPRDRYLLIIGAMKCGTSSLYDYLCGHPDLCPALTKEPEYFSSHQRHGVNVGRYEQLWTFDSRFHQYAMEASTGYAKFPVATDPHEG</sequence>
<reference evidence="3" key="1">
    <citation type="journal article" date="2019" name="Int. J. Syst. Evol. Microbiol.">
        <title>The Global Catalogue of Microorganisms (GCM) 10K type strain sequencing project: providing services to taxonomists for standard genome sequencing and annotation.</title>
        <authorList>
            <consortium name="The Broad Institute Genomics Platform"/>
            <consortium name="The Broad Institute Genome Sequencing Center for Infectious Disease"/>
            <person name="Wu L."/>
            <person name="Ma J."/>
        </authorList>
    </citation>
    <scope>NUCLEOTIDE SEQUENCE [LARGE SCALE GENOMIC DNA]</scope>
    <source>
        <strain evidence="3">CECT 7297</strain>
    </source>
</reference>
<accession>A0ABV8QEF5</accession>
<evidence type="ECO:0000313" key="2">
    <source>
        <dbReference type="EMBL" id="MFC4258675.1"/>
    </source>
</evidence>
<name>A0ABV8QEF5_9GAMM</name>
<dbReference type="InterPro" id="IPR027417">
    <property type="entry name" value="P-loop_NTPase"/>
</dbReference>
<evidence type="ECO:0000313" key="3">
    <source>
        <dbReference type="Proteomes" id="UP001595798"/>
    </source>
</evidence>
<dbReference type="InterPro" id="IPR037359">
    <property type="entry name" value="NST/OST"/>
</dbReference>
<comment type="caution">
    <text evidence="2">The sequence shown here is derived from an EMBL/GenBank/DDBJ whole genome shotgun (WGS) entry which is preliminary data.</text>
</comment>
<gene>
    <name evidence="2" type="ORF">ACFOZ5_06455</name>
</gene>
<dbReference type="PANTHER" id="PTHR10605">
    <property type="entry name" value="HEPARAN SULFATE SULFOTRANSFERASE"/>
    <property type="match status" value="1"/>
</dbReference>
<organism evidence="2 3">
    <name type="scientific">Marinobacter lacisalsi</name>
    <dbReference type="NCBI Taxonomy" id="475979"/>
    <lineage>
        <taxon>Bacteria</taxon>
        <taxon>Pseudomonadati</taxon>
        <taxon>Pseudomonadota</taxon>
        <taxon>Gammaproteobacteria</taxon>
        <taxon>Pseudomonadales</taxon>
        <taxon>Marinobacteraceae</taxon>
        <taxon>Marinobacter</taxon>
    </lineage>
</organism>
<dbReference type="SUPFAM" id="SSF52540">
    <property type="entry name" value="P-loop containing nucleoside triphosphate hydrolases"/>
    <property type="match status" value="1"/>
</dbReference>